<dbReference type="PANTHER" id="PTHR42715:SF3">
    <property type="entry name" value="BETA-GLUCOSIDASE B-RELATED"/>
    <property type="match status" value="1"/>
</dbReference>
<dbReference type="InterPro" id="IPR036881">
    <property type="entry name" value="Glyco_hydro_3_C_sf"/>
</dbReference>
<keyword evidence="2 4" id="KW-0378">Hydrolase</keyword>
<dbReference type="InterPro" id="IPR050288">
    <property type="entry name" value="Cellulose_deg_GH3"/>
</dbReference>
<evidence type="ECO:0000259" key="3">
    <source>
        <dbReference type="SMART" id="SM01217"/>
    </source>
</evidence>
<dbReference type="Pfam" id="PF00933">
    <property type="entry name" value="Glyco_hydro_3"/>
    <property type="match status" value="1"/>
</dbReference>
<reference evidence="4" key="1">
    <citation type="journal article" date="2021" name="PeerJ">
        <title>Extensive microbial diversity within the chicken gut microbiome revealed by metagenomics and culture.</title>
        <authorList>
            <person name="Gilroy R."/>
            <person name="Ravi A."/>
            <person name="Getino M."/>
            <person name="Pursley I."/>
            <person name="Horton D.L."/>
            <person name="Alikhan N.F."/>
            <person name="Baker D."/>
            <person name="Gharbi K."/>
            <person name="Hall N."/>
            <person name="Watson M."/>
            <person name="Adriaenssens E.M."/>
            <person name="Foster-Nyarko E."/>
            <person name="Jarju S."/>
            <person name="Secka A."/>
            <person name="Antonio M."/>
            <person name="Oren A."/>
            <person name="Chaudhuri R.R."/>
            <person name="La Ragione R."/>
            <person name="Hildebrand F."/>
            <person name="Pallen M.J."/>
        </authorList>
    </citation>
    <scope>NUCLEOTIDE SEQUENCE</scope>
    <source>
        <strain evidence="4">ChiBcec6-4105</strain>
    </source>
</reference>
<dbReference type="Pfam" id="PF14310">
    <property type="entry name" value="Fn3-like"/>
    <property type="match status" value="1"/>
</dbReference>
<evidence type="ECO:0000313" key="5">
    <source>
        <dbReference type="Proteomes" id="UP000823892"/>
    </source>
</evidence>
<dbReference type="InterPro" id="IPR026891">
    <property type="entry name" value="Fn3-like"/>
</dbReference>
<dbReference type="SMART" id="SM01217">
    <property type="entry name" value="Fn3_like"/>
    <property type="match status" value="1"/>
</dbReference>
<dbReference type="Gene3D" id="3.40.50.1700">
    <property type="entry name" value="Glycoside hydrolase family 3 C-terminal domain"/>
    <property type="match status" value="1"/>
</dbReference>
<accession>A0A9D2QU59</accession>
<dbReference type="GO" id="GO:0009251">
    <property type="term" value="P:glucan catabolic process"/>
    <property type="evidence" value="ECO:0007669"/>
    <property type="project" value="TreeGrafter"/>
</dbReference>
<comment type="caution">
    <text evidence="4">The sequence shown here is derived from an EMBL/GenBank/DDBJ whole genome shotgun (WGS) entry which is preliminary data.</text>
</comment>
<dbReference type="AlphaFoldDB" id="A0A9D2QU59"/>
<organism evidence="4 5">
    <name type="scientific">Candidatus Blautia avicola</name>
    <dbReference type="NCBI Taxonomy" id="2838483"/>
    <lineage>
        <taxon>Bacteria</taxon>
        <taxon>Bacillati</taxon>
        <taxon>Bacillota</taxon>
        <taxon>Clostridia</taxon>
        <taxon>Lachnospirales</taxon>
        <taxon>Lachnospiraceae</taxon>
        <taxon>Blautia</taxon>
    </lineage>
</organism>
<feature type="domain" description="Fibronectin type III-like" evidence="3">
    <location>
        <begin position="610"/>
        <end position="680"/>
    </location>
</feature>
<proteinExistence type="inferred from homology"/>
<dbReference type="EMBL" id="DWUY01000222">
    <property type="protein sequence ID" value="HJD29282.1"/>
    <property type="molecule type" value="Genomic_DNA"/>
</dbReference>
<evidence type="ECO:0000256" key="1">
    <source>
        <dbReference type="ARBA" id="ARBA00005336"/>
    </source>
</evidence>
<dbReference type="InterPro" id="IPR002772">
    <property type="entry name" value="Glyco_hydro_3_C"/>
</dbReference>
<dbReference type="InterPro" id="IPR017853">
    <property type="entry name" value="GH"/>
</dbReference>
<dbReference type="Pfam" id="PF01915">
    <property type="entry name" value="Glyco_hydro_3_C"/>
    <property type="match status" value="1"/>
</dbReference>
<dbReference type="GO" id="GO:0008422">
    <property type="term" value="F:beta-glucosidase activity"/>
    <property type="evidence" value="ECO:0007669"/>
    <property type="project" value="TreeGrafter"/>
</dbReference>
<dbReference type="PRINTS" id="PR00133">
    <property type="entry name" value="GLHYDRLASE3"/>
</dbReference>
<reference evidence="4" key="2">
    <citation type="submission" date="2021-04" db="EMBL/GenBank/DDBJ databases">
        <authorList>
            <person name="Gilroy R."/>
        </authorList>
    </citation>
    <scope>NUCLEOTIDE SEQUENCE</scope>
    <source>
        <strain evidence="4">ChiBcec6-4105</strain>
    </source>
</reference>
<dbReference type="SUPFAM" id="SSF52279">
    <property type="entry name" value="Beta-D-glucan exohydrolase, C-terminal domain"/>
    <property type="match status" value="1"/>
</dbReference>
<dbReference type="PANTHER" id="PTHR42715">
    <property type="entry name" value="BETA-GLUCOSIDASE"/>
    <property type="match status" value="1"/>
</dbReference>
<dbReference type="InterPro" id="IPR013783">
    <property type="entry name" value="Ig-like_fold"/>
</dbReference>
<name>A0A9D2QU59_9FIRM</name>
<protein>
    <submittedName>
        <fullName evidence="4">Glycoside hydrolase family 3 C-terminal domain-containing protein</fullName>
    </submittedName>
</protein>
<dbReference type="InterPro" id="IPR001764">
    <property type="entry name" value="Glyco_hydro_3_N"/>
</dbReference>
<evidence type="ECO:0000256" key="2">
    <source>
        <dbReference type="ARBA" id="ARBA00022801"/>
    </source>
</evidence>
<comment type="similarity">
    <text evidence="1">Belongs to the glycosyl hydrolase 3 family.</text>
</comment>
<dbReference type="SUPFAM" id="SSF51445">
    <property type="entry name" value="(Trans)glycosidases"/>
    <property type="match status" value="1"/>
</dbReference>
<dbReference type="Proteomes" id="UP000823892">
    <property type="component" value="Unassembled WGS sequence"/>
</dbReference>
<dbReference type="Gene3D" id="2.60.40.10">
    <property type="entry name" value="Immunoglobulins"/>
    <property type="match status" value="1"/>
</dbReference>
<gene>
    <name evidence="4" type="ORF">H9914_09880</name>
</gene>
<dbReference type="Gene3D" id="3.20.20.300">
    <property type="entry name" value="Glycoside hydrolase, family 3, N-terminal domain"/>
    <property type="match status" value="1"/>
</dbReference>
<sequence length="690" mass="76607">MNEWRTYRLSYTQRARQILETLTLEEKVSLMSGCESKKGVRGAIQSKMKTHYNEYPYRAGGVEEKGVPPMLFADGTRGVVCGCGQSVCFPVTSMRGATFDPDLETAVGKAMAEEVIAAGGNLFGGVCVNLPYHPGWGRAQETYGEDPCLLAHMGAALVKGVQSKGVIACVKHFAFNSMENSRFKVSVRCCKRAEREVFLPHFKACIDAGAGAVMSAYNAYEGVPCGHHDYLLNQVLKGEWKFDGFVMNDFLWGIKDTVEAVNGGMDMEMPAAQFFGDRPIRAVKQGLVKEERINEAALRILRTLLAHEAKSRKEDRGKKPAPEVFCEHIQLARRCAREGITLLKNKEHILPLNPKQKGLKILVLGVLADQANTGDKGSSQVYAPYVVTILEGIIHHWNQAEITYYEGQRVSHCRRLAKEADVVLIVAGNDYMDEGECVAKEGEDSSGQEFGGDRTEGLGLKERDLSIIRTVAEVRKDAVVVLFGGSSFTIGEWQDRVGAILLAYYPGMEGGNAVAEVLFGDVNPSGKLPFVMPEKETDLPDLDWNADEARYQYCHGYTLLAEEGKNPLYPFGFGLSYTTFRLADVQGKREGEKILVSAILENTGNREGAEVLQMYVGAKDSVVWRPRYVLKDFRKIHLDPGEKRRVSLSCDLQDMAYYNEKENAFVTEDIPYQIYVGTSSRDTDLIKIEV</sequence>
<evidence type="ECO:0000313" key="4">
    <source>
        <dbReference type="EMBL" id="HJD29282.1"/>
    </source>
</evidence>
<dbReference type="InterPro" id="IPR036962">
    <property type="entry name" value="Glyco_hydro_3_N_sf"/>
</dbReference>